<comment type="caution">
    <text evidence="1">The sequence shown here is derived from an EMBL/GenBank/DDBJ whole genome shotgun (WGS) entry which is preliminary data.</text>
</comment>
<dbReference type="AlphaFoldDB" id="A0A9D0ZLB9"/>
<reference evidence="1" key="1">
    <citation type="submission" date="2020-10" db="EMBL/GenBank/DDBJ databases">
        <authorList>
            <person name="Gilroy R."/>
        </authorList>
    </citation>
    <scope>NUCLEOTIDE SEQUENCE</scope>
    <source>
        <strain evidence="1">ChiSjej6B24-2974</strain>
    </source>
</reference>
<dbReference type="InterPro" id="IPR017601">
    <property type="entry name" value="DGQHR-contain_dom"/>
</dbReference>
<dbReference type="EMBL" id="DVFZ01000046">
    <property type="protein sequence ID" value="HIQ82361.1"/>
    <property type="molecule type" value="Genomic_DNA"/>
</dbReference>
<reference evidence="1" key="2">
    <citation type="journal article" date="2021" name="PeerJ">
        <title>Extensive microbial diversity within the chicken gut microbiome revealed by metagenomics and culture.</title>
        <authorList>
            <person name="Gilroy R."/>
            <person name="Ravi A."/>
            <person name="Getino M."/>
            <person name="Pursley I."/>
            <person name="Horton D.L."/>
            <person name="Alikhan N.F."/>
            <person name="Baker D."/>
            <person name="Gharbi K."/>
            <person name="Hall N."/>
            <person name="Watson M."/>
            <person name="Adriaenssens E.M."/>
            <person name="Foster-Nyarko E."/>
            <person name="Jarju S."/>
            <person name="Secka A."/>
            <person name="Antonio M."/>
            <person name="Oren A."/>
            <person name="Chaudhuri R.R."/>
            <person name="La Ragione R."/>
            <person name="Hildebrand F."/>
            <person name="Pallen M.J."/>
        </authorList>
    </citation>
    <scope>NUCLEOTIDE SEQUENCE</scope>
    <source>
        <strain evidence="1">ChiSjej6B24-2974</strain>
    </source>
</reference>
<proteinExistence type="predicted"/>
<evidence type="ECO:0000313" key="1">
    <source>
        <dbReference type="EMBL" id="HIQ82361.1"/>
    </source>
</evidence>
<name>A0A9D0ZLB9_9FIRM</name>
<dbReference type="CDD" id="cd16412">
    <property type="entry name" value="dndB"/>
    <property type="match status" value="1"/>
</dbReference>
<accession>A0A9D0ZLB9</accession>
<sequence length="321" mass="35898">MHGSALRTSKLFIFSDAELPPSIRSQRILNKARIPEIKRYILQNRDAYVFSALTASVDGDIVFKPVDSEKQHKSLGEIEISVNTRIVINDGQHRKAAIDAALAECPELKYEDIAVVLFPDPGLKRSQQIFSDLNRYAIRPTKSINILYDLRDPFAAMICSLVDELPMFGRWVDKEKASISNRSRALFTLSGIYGSSQNLVRGLSSTDERAAVKQFWEVLYASIPDWQGVINEQIKASKLRADFLSGHAILHRALAHVGNDLLRRGKQLDALEAIRNISWQKTNPLWAGRVVVNNVISASNSSVQYVASVVWDALEDGDDHA</sequence>
<dbReference type="Proteomes" id="UP000824260">
    <property type="component" value="Unassembled WGS sequence"/>
</dbReference>
<dbReference type="Pfam" id="PF14072">
    <property type="entry name" value="DndB"/>
    <property type="match status" value="1"/>
</dbReference>
<organism evidence="1 2">
    <name type="scientific">Candidatus Pullichristensenella stercorigallinarum</name>
    <dbReference type="NCBI Taxonomy" id="2840909"/>
    <lineage>
        <taxon>Bacteria</taxon>
        <taxon>Bacillati</taxon>
        <taxon>Bacillota</taxon>
        <taxon>Clostridia</taxon>
        <taxon>Candidatus Pullichristensenella</taxon>
    </lineage>
</organism>
<dbReference type="NCBIfam" id="TIGR03187">
    <property type="entry name" value="DGQHR"/>
    <property type="match status" value="1"/>
</dbReference>
<protein>
    <submittedName>
        <fullName evidence="1">DNA sulfur modification protein DndB</fullName>
    </submittedName>
</protein>
<dbReference type="InterPro" id="IPR017642">
    <property type="entry name" value="DNA_S_mod_DndB"/>
</dbReference>
<evidence type="ECO:0000313" key="2">
    <source>
        <dbReference type="Proteomes" id="UP000824260"/>
    </source>
</evidence>
<gene>
    <name evidence="1" type="ORF">IAA52_04590</name>
</gene>